<gene>
    <name evidence="3" type="ORF">SAMN05216582_10771</name>
</gene>
<name>A0A1M6TDW8_SELRU</name>
<protein>
    <recommendedName>
        <fullName evidence="2">DUF4234 domain-containing protein</fullName>
    </recommendedName>
</protein>
<evidence type="ECO:0000259" key="2">
    <source>
        <dbReference type="Pfam" id="PF14018"/>
    </source>
</evidence>
<dbReference type="AlphaFoldDB" id="A0A1M6TDW8"/>
<dbReference type="Pfam" id="PF14018">
    <property type="entry name" value="DUF4234"/>
    <property type="match status" value="1"/>
</dbReference>
<sequence length="208" mass="22805">MEKRNTIMYLVLTFLTCGLFGIYWLYRMNEDLKRLRGESATAEGGRLVLYTILSCGLYTVYWLYVNSDVLGQLREEQGLEPDGASKESYIISTILAVVVSVGIGGLVTAVAGALLLLVDNAMDEAELVEAFSQLAGSSLSSLFWGIVILLVMVALACRRKSGDSPRLLVVFSAIVFIMQCLPPFLSLGFMQKSLNGLIEQSTTRRGLD</sequence>
<dbReference type="EMBL" id="FRBC01000007">
    <property type="protein sequence ID" value="SHK55089.1"/>
    <property type="molecule type" value="Genomic_DNA"/>
</dbReference>
<feature type="transmembrane region" description="Helical" evidence="1">
    <location>
        <begin position="167"/>
        <end position="190"/>
    </location>
</feature>
<evidence type="ECO:0000313" key="4">
    <source>
        <dbReference type="Proteomes" id="UP000184263"/>
    </source>
</evidence>
<feature type="transmembrane region" description="Helical" evidence="1">
    <location>
        <begin position="89"/>
        <end position="118"/>
    </location>
</feature>
<dbReference type="OrthoDB" id="192868at2"/>
<reference evidence="3 4" key="1">
    <citation type="submission" date="2016-11" db="EMBL/GenBank/DDBJ databases">
        <authorList>
            <person name="Jaros S."/>
            <person name="Januszkiewicz K."/>
            <person name="Wedrychowicz H."/>
        </authorList>
    </citation>
    <scope>NUCLEOTIDE SEQUENCE [LARGE SCALE GENOMIC DNA]</scope>
    <source>
        <strain evidence="3 4">HD4</strain>
    </source>
</reference>
<proteinExistence type="predicted"/>
<feature type="transmembrane region" description="Helical" evidence="1">
    <location>
        <begin position="130"/>
        <end position="155"/>
    </location>
</feature>
<feature type="domain" description="DUF4234" evidence="2">
    <location>
        <begin position="4"/>
        <end position="64"/>
    </location>
</feature>
<accession>A0A1M6TDW8</accession>
<feature type="transmembrane region" description="Helical" evidence="1">
    <location>
        <begin position="6"/>
        <end position="26"/>
    </location>
</feature>
<evidence type="ECO:0000256" key="1">
    <source>
        <dbReference type="SAM" id="Phobius"/>
    </source>
</evidence>
<dbReference type="Proteomes" id="UP000184263">
    <property type="component" value="Unassembled WGS sequence"/>
</dbReference>
<evidence type="ECO:0000313" key="3">
    <source>
        <dbReference type="EMBL" id="SHK55089.1"/>
    </source>
</evidence>
<organism evidence="3 4">
    <name type="scientific">Selenomonas ruminantium</name>
    <dbReference type="NCBI Taxonomy" id="971"/>
    <lineage>
        <taxon>Bacteria</taxon>
        <taxon>Bacillati</taxon>
        <taxon>Bacillota</taxon>
        <taxon>Negativicutes</taxon>
        <taxon>Selenomonadales</taxon>
        <taxon>Selenomonadaceae</taxon>
        <taxon>Selenomonas</taxon>
    </lineage>
</organism>
<feature type="transmembrane region" description="Helical" evidence="1">
    <location>
        <begin position="47"/>
        <end position="64"/>
    </location>
</feature>
<keyword evidence="1" id="KW-1133">Transmembrane helix</keyword>
<keyword evidence="1" id="KW-0812">Transmembrane</keyword>
<dbReference type="RefSeq" id="WP_073088708.1">
    <property type="nucleotide sequence ID" value="NZ_FRBC01000007.1"/>
</dbReference>
<keyword evidence="1" id="KW-0472">Membrane</keyword>
<dbReference type="InterPro" id="IPR025328">
    <property type="entry name" value="DUF4234"/>
</dbReference>